<feature type="chain" id="PRO_5001861419" evidence="1">
    <location>
        <begin position="21"/>
        <end position="104"/>
    </location>
</feature>
<evidence type="ECO:0000313" key="2">
    <source>
        <dbReference type="EMBL" id="CEG05316.1"/>
    </source>
</evidence>
<dbReference type="EMBL" id="CBMI010003599">
    <property type="protein sequence ID" value="CEG05316.1"/>
    <property type="molecule type" value="Genomic_DNA"/>
</dbReference>
<sequence>MAGAVLHLLLCPMLETAVQQCSFLFKNAPEGILSRMELVVRGILHLLPVTEGPTGREALYCSSLTDGRFLISKGASAFPTFGSVMQYQDCLELLRNHASHHNMS</sequence>
<feature type="signal peptide" evidence="1">
    <location>
        <begin position="1"/>
        <end position="20"/>
    </location>
</feature>
<dbReference type="AlphaFoldDB" id="A0A090N5Y0"/>
<name>A0A090N5Y0_9HYPO</name>
<accession>A0A090N5Y0</accession>
<keyword evidence="1" id="KW-0732">Signal</keyword>
<protein>
    <submittedName>
        <fullName evidence="2">WGS project CBMI000000000 data, contig CS3069_c003601</fullName>
    </submittedName>
</protein>
<organism evidence="2">
    <name type="scientific">Fusarium clavum</name>
    <dbReference type="NCBI Taxonomy" id="2594811"/>
    <lineage>
        <taxon>Eukaryota</taxon>
        <taxon>Fungi</taxon>
        <taxon>Dikarya</taxon>
        <taxon>Ascomycota</taxon>
        <taxon>Pezizomycotina</taxon>
        <taxon>Sordariomycetes</taxon>
        <taxon>Hypocreomycetidae</taxon>
        <taxon>Hypocreales</taxon>
        <taxon>Nectriaceae</taxon>
        <taxon>Fusarium</taxon>
        <taxon>Fusarium incarnatum-equiseti species complex</taxon>
    </lineage>
</organism>
<proteinExistence type="predicted"/>
<evidence type="ECO:0000256" key="1">
    <source>
        <dbReference type="SAM" id="SignalP"/>
    </source>
</evidence>
<comment type="caution">
    <text evidence="2">The sequence shown here is derived from an EMBL/GenBank/DDBJ whole genome shotgun (WGS) entry which is preliminary data.</text>
</comment>
<gene>
    <name evidence="2" type="ORF">BN850_0108120</name>
</gene>
<reference evidence="2" key="1">
    <citation type="submission" date="2013-05" db="EMBL/GenBank/DDBJ databases">
        <title>Draft genome sequences of six wheat associated Fusarium spp. isolates.</title>
        <authorList>
            <person name="Moolhuijzen P.M."/>
            <person name="Manners J.M."/>
            <person name="Wilcox S."/>
            <person name="Bellgard M.I."/>
            <person name="Gardiner D.M."/>
        </authorList>
    </citation>
    <scope>NUCLEOTIDE SEQUENCE</scope>
    <source>
        <strain evidence="2">CS3069</strain>
    </source>
</reference>